<organism evidence="2 3">
    <name type="scientific">Castellaniella defragrans</name>
    <name type="common">Alcaligenes defragrans</name>
    <dbReference type="NCBI Taxonomy" id="75697"/>
    <lineage>
        <taxon>Bacteria</taxon>
        <taxon>Pseudomonadati</taxon>
        <taxon>Pseudomonadota</taxon>
        <taxon>Betaproteobacteria</taxon>
        <taxon>Burkholderiales</taxon>
        <taxon>Alcaligenaceae</taxon>
        <taxon>Castellaniella</taxon>
    </lineage>
</organism>
<dbReference type="Pfam" id="PF08895">
    <property type="entry name" value="DUF1840"/>
    <property type="match status" value="1"/>
</dbReference>
<proteinExistence type="predicted"/>
<dbReference type="Proteomes" id="UP000541136">
    <property type="component" value="Unassembled WGS sequence"/>
</dbReference>
<reference evidence="2 3" key="1">
    <citation type="submission" date="2020-08" db="EMBL/GenBank/DDBJ databases">
        <title>Genomic Encyclopedia of Type Strains, Phase IV (KMG-IV): sequencing the most valuable type-strain genomes for metagenomic binning, comparative biology and taxonomic classification.</title>
        <authorList>
            <person name="Goeker M."/>
        </authorList>
    </citation>
    <scope>NUCLEOTIDE SEQUENCE [LARGE SCALE GENOMIC DNA]</scope>
    <source>
        <strain evidence="2 3">DSM 12141</strain>
    </source>
</reference>
<name>A0A7W9TNS0_CASDE</name>
<dbReference type="AlphaFoldDB" id="A0A7W9TNS0"/>
<evidence type="ECO:0000313" key="3">
    <source>
        <dbReference type="Proteomes" id="UP000541136"/>
    </source>
</evidence>
<feature type="compositionally biased region" description="Basic and acidic residues" evidence="1">
    <location>
        <begin position="62"/>
        <end position="76"/>
    </location>
</feature>
<sequence>MLILFQSKSAAEVLMFAQHARPILVAAGKTFDGPGLPERGVITRAQLDTAIAGIEALVAADPGHDDASGDHDDTVEHPIAQPVGMRRRAWPLLTMLRLAREKGEDVTWEPAPAW</sequence>
<feature type="region of interest" description="Disordered" evidence="1">
    <location>
        <begin position="61"/>
        <end position="80"/>
    </location>
</feature>
<dbReference type="EMBL" id="JACHIB010000012">
    <property type="protein sequence ID" value="MBB6084143.1"/>
    <property type="molecule type" value="Genomic_DNA"/>
</dbReference>
<gene>
    <name evidence="2" type="ORF">HNR28_002188</name>
</gene>
<dbReference type="InterPro" id="IPR014991">
    <property type="entry name" value="DUF1840"/>
</dbReference>
<comment type="caution">
    <text evidence="2">The sequence shown here is derived from an EMBL/GenBank/DDBJ whole genome shotgun (WGS) entry which is preliminary data.</text>
</comment>
<protein>
    <recommendedName>
        <fullName evidence="4">DUF1840 domain-containing protein</fullName>
    </recommendedName>
</protein>
<evidence type="ECO:0000256" key="1">
    <source>
        <dbReference type="SAM" id="MobiDB-lite"/>
    </source>
</evidence>
<accession>A0A7W9TNS0</accession>
<dbReference type="RefSeq" id="WP_043679391.1">
    <property type="nucleotide sequence ID" value="NZ_JACHIB010000012.1"/>
</dbReference>
<evidence type="ECO:0008006" key="4">
    <source>
        <dbReference type="Google" id="ProtNLM"/>
    </source>
</evidence>
<evidence type="ECO:0000313" key="2">
    <source>
        <dbReference type="EMBL" id="MBB6084143.1"/>
    </source>
</evidence>